<evidence type="ECO:0000313" key="1">
    <source>
        <dbReference type="EMBL" id="MBA2227762.1"/>
    </source>
</evidence>
<accession>A0A7V8VH05</accession>
<dbReference type="AlphaFoldDB" id="A0A7V8VH05"/>
<comment type="caution">
    <text evidence="1">The sequence shown here is derived from an EMBL/GenBank/DDBJ whole genome shotgun (WGS) entry which is preliminary data.</text>
</comment>
<dbReference type="EMBL" id="JACEFB010000018">
    <property type="protein sequence ID" value="MBA2227762.1"/>
    <property type="molecule type" value="Genomic_DNA"/>
</dbReference>
<protein>
    <submittedName>
        <fullName evidence="1">Uncharacterized protein</fullName>
    </submittedName>
</protein>
<keyword evidence="2" id="KW-1185">Reference proteome</keyword>
<reference evidence="1 2" key="1">
    <citation type="submission" date="2020-07" db="EMBL/GenBank/DDBJ databases">
        <title>Thermogemmata thermophila gen. nov., sp. nov., a novel moderate thermophilic planctomycete from a Kamchatka hot spring.</title>
        <authorList>
            <person name="Elcheninov A.G."/>
            <person name="Podosokorskaya O.A."/>
            <person name="Kovaleva O.L."/>
            <person name="Novikov A."/>
            <person name="Bonch-Osmolovskaya E.A."/>
            <person name="Toshchakov S.V."/>
            <person name="Kublanov I.V."/>
        </authorList>
    </citation>
    <scope>NUCLEOTIDE SEQUENCE [LARGE SCALE GENOMIC DNA]</scope>
    <source>
        <strain evidence="1 2">2918</strain>
    </source>
</reference>
<name>A0A7V8VH05_9BACT</name>
<sequence>MSKIFLGLAVVTGALTAGAYGIYQYNLCSTCDGGCPIAAFFSSGSASTPEMPACCTKPTLSASCCALPPAASATCCSQPCSACAVACDGCPLCEIDCSACCDAAAQAAAGGPALALKAARK</sequence>
<proteinExistence type="predicted"/>
<evidence type="ECO:0000313" key="2">
    <source>
        <dbReference type="Proteomes" id="UP000542342"/>
    </source>
</evidence>
<gene>
    <name evidence="1" type="ORF">H0921_16505</name>
</gene>
<dbReference type="RefSeq" id="WP_194539621.1">
    <property type="nucleotide sequence ID" value="NZ_JACEFB010000018.1"/>
</dbReference>
<organism evidence="1 2">
    <name type="scientific">Thermogemmata fonticola</name>
    <dbReference type="NCBI Taxonomy" id="2755323"/>
    <lineage>
        <taxon>Bacteria</taxon>
        <taxon>Pseudomonadati</taxon>
        <taxon>Planctomycetota</taxon>
        <taxon>Planctomycetia</taxon>
        <taxon>Gemmatales</taxon>
        <taxon>Gemmataceae</taxon>
        <taxon>Thermogemmata</taxon>
    </lineage>
</organism>
<dbReference type="Proteomes" id="UP000542342">
    <property type="component" value="Unassembled WGS sequence"/>
</dbReference>